<evidence type="ECO:0000313" key="3">
    <source>
        <dbReference type="Proteomes" id="UP001274830"/>
    </source>
</evidence>
<protein>
    <submittedName>
        <fullName evidence="2">Uncharacterized protein</fullName>
    </submittedName>
</protein>
<gene>
    <name evidence="2" type="ORF">LTR78_010900</name>
</gene>
<proteinExistence type="predicted"/>
<evidence type="ECO:0000256" key="1">
    <source>
        <dbReference type="SAM" id="MobiDB-lite"/>
    </source>
</evidence>
<reference evidence="2" key="1">
    <citation type="submission" date="2023-07" db="EMBL/GenBank/DDBJ databases">
        <title>Black Yeasts Isolated from many extreme environments.</title>
        <authorList>
            <person name="Coleine C."/>
            <person name="Stajich J.E."/>
            <person name="Selbmann L."/>
        </authorList>
    </citation>
    <scope>NUCLEOTIDE SEQUENCE</scope>
    <source>
        <strain evidence="2">CCFEE 5485</strain>
    </source>
</reference>
<dbReference type="Proteomes" id="UP001274830">
    <property type="component" value="Unassembled WGS sequence"/>
</dbReference>
<feature type="region of interest" description="Disordered" evidence="1">
    <location>
        <begin position="192"/>
        <end position="216"/>
    </location>
</feature>
<dbReference type="EMBL" id="JAUTXT010000097">
    <property type="protein sequence ID" value="KAK3669226.1"/>
    <property type="molecule type" value="Genomic_DNA"/>
</dbReference>
<name>A0AAE0TR93_9PEZI</name>
<sequence length="216" mass="24618">MCSTFLAGKHNVRTIFIDFCQHEDLDHYAYRERQRILQPLSLLGPGVRLYECSSYWEAKDYPRRITDTSYLTTHFDSLYMPLKAALRKEVEALCTFRRLAAGIGYLIDTPPTTSDWTPLGTMWQHPLVSPAQGAQGGVDAVREKLMEHDRRFWLGSGWCDEQWEREAMSDLRELEGMGNRIDVEWLARESAEEMGWGGGEAEEGADGVEYGEQSAG</sequence>
<evidence type="ECO:0000313" key="2">
    <source>
        <dbReference type="EMBL" id="KAK3669226.1"/>
    </source>
</evidence>
<dbReference type="AlphaFoldDB" id="A0AAE0TR93"/>
<feature type="compositionally biased region" description="Low complexity" evidence="1">
    <location>
        <begin position="207"/>
        <end position="216"/>
    </location>
</feature>
<accession>A0AAE0TR93</accession>
<comment type="caution">
    <text evidence="2">The sequence shown here is derived from an EMBL/GenBank/DDBJ whole genome shotgun (WGS) entry which is preliminary data.</text>
</comment>
<organism evidence="2 3">
    <name type="scientific">Recurvomyces mirabilis</name>
    <dbReference type="NCBI Taxonomy" id="574656"/>
    <lineage>
        <taxon>Eukaryota</taxon>
        <taxon>Fungi</taxon>
        <taxon>Dikarya</taxon>
        <taxon>Ascomycota</taxon>
        <taxon>Pezizomycotina</taxon>
        <taxon>Dothideomycetes</taxon>
        <taxon>Dothideomycetidae</taxon>
        <taxon>Mycosphaerellales</taxon>
        <taxon>Teratosphaeriaceae</taxon>
        <taxon>Recurvomyces</taxon>
    </lineage>
</organism>
<keyword evidence="3" id="KW-1185">Reference proteome</keyword>